<protein>
    <submittedName>
        <fullName evidence="3">Uncharacterized protein LOC111358533</fullName>
    </submittedName>
</protein>
<dbReference type="OrthoDB" id="7258858at2759"/>
<proteinExistence type="predicted"/>
<dbReference type="Gene3D" id="3.30.60.30">
    <property type="match status" value="1"/>
</dbReference>
<keyword evidence="2" id="KW-1185">Reference proteome</keyword>
<name>A0A9J7IYC6_SPOLT</name>
<gene>
    <name evidence="3" type="primary">LOC111358533</name>
</gene>
<feature type="chain" id="PRO_5039905097" evidence="1">
    <location>
        <begin position="19"/>
        <end position="103"/>
    </location>
</feature>
<dbReference type="AlphaFoldDB" id="A0A9J7IYC6"/>
<evidence type="ECO:0000313" key="3">
    <source>
        <dbReference type="RefSeq" id="XP_022829485.1"/>
    </source>
</evidence>
<accession>A0A9J7IYC6</accession>
<evidence type="ECO:0000313" key="2">
    <source>
        <dbReference type="Proteomes" id="UP000301870"/>
    </source>
</evidence>
<sequence>MFWLTIPISTVVIVVVGAAPKVTHLLHENMQHGTKRLCANVCQDLPKLDLEPVCMMFSRYKKGFQFFVNMCHARRAVCKESVLLHVVHPNRCKKSKQFFLPVV</sequence>
<reference evidence="3" key="1">
    <citation type="submission" date="2025-08" db="UniProtKB">
        <authorList>
            <consortium name="RefSeq"/>
        </authorList>
    </citation>
    <scope>IDENTIFICATION</scope>
    <source>
        <strain evidence="3">Ishihara</strain>
        <tissue evidence="3">Whole body</tissue>
    </source>
</reference>
<keyword evidence="1" id="KW-0732">Signal</keyword>
<feature type="signal peptide" evidence="1">
    <location>
        <begin position="1"/>
        <end position="18"/>
    </location>
</feature>
<dbReference type="RefSeq" id="XP_022829485.1">
    <property type="nucleotide sequence ID" value="XM_022973717.1"/>
</dbReference>
<dbReference type="KEGG" id="sliu:111358533"/>
<dbReference type="Proteomes" id="UP000301870">
    <property type="component" value="Chromosome 2"/>
</dbReference>
<evidence type="ECO:0000256" key="1">
    <source>
        <dbReference type="SAM" id="SignalP"/>
    </source>
</evidence>
<organism evidence="2 3">
    <name type="scientific">Spodoptera litura</name>
    <name type="common">Asian cotton leafworm</name>
    <dbReference type="NCBI Taxonomy" id="69820"/>
    <lineage>
        <taxon>Eukaryota</taxon>
        <taxon>Metazoa</taxon>
        <taxon>Ecdysozoa</taxon>
        <taxon>Arthropoda</taxon>
        <taxon>Hexapoda</taxon>
        <taxon>Insecta</taxon>
        <taxon>Pterygota</taxon>
        <taxon>Neoptera</taxon>
        <taxon>Endopterygota</taxon>
        <taxon>Lepidoptera</taxon>
        <taxon>Glossata</taxon>
        <taxon>Ditrysia</taxon>
        <taxon>Noctuoidea</taxon>
        <taxon>Noctuidae</taxon>
        <taxon>Amphipyrinae</taxon>
        <taxon>Spodoptera</taxon>
    </lineage>
</organism>
<dbReference type="GeneID" id="111358533"/>